<evidence type="ECO:0000313" key="2">
    <source>
        <dbReference type="Proteomes" id="UP000466692"/>
    </source>
</evidence>
<name>A0ACC7VEC9_9BACI</name>
<gene>
    <name evidence="1" type="ORF">GLW08_08195</name>
</gene>
<protein>
    <submittedName>
        <fullName evidence="1">Phage tail tape measure protein</fullName>
    </submittedName>
</protein>
<evidence type="ECO:0000313" key="1">
    <source>
        <dbReference type="EMBL" id="MYL53318.1"/>
    </source>
</evidence>
<reference evidence="1" key="1">
    <citation type="submission" date="2019-11" db="EMBL/GenBank/DDBJ databases">
        <title>Genome sequences of 17 halophilic strains isolated from different environments.</title>
        <authorList>
            <person name="Furrow R.E."/>
        </authorList>
    </citation>
    <scope>NUCLEOTIDE SEQUENCE</scope>
    <source>
        <strain evidence="1">22510_22_Filter</strain>
    </source>
</reference>
<keyword evidence="2" id="KW-1185">Reference proteome</keyword>
<comment type="caution">
    <text evidence="1">The sequence shown here is derived from an EMBL/GenBank/DDBJ whole genome shotgun (WGS) entry which is preliminary data.</text>
</comment>
<dbReference type="EMBL" id="WMEU01000002">
    <property type="protein sequence ID" value="MYL53318.1"/>
    <property type="molecule type" value="Genomic_DNA"/>
</dbReference>
<accession>A0ACC7VEC9</accession>
<sequence length="701" mass="73462">MSYDLTAKLQLQDRLSRPLKKATDQVKRTQRQTEGLSGRMKALDSGMKNLAVGGVAALSTGLIAMTGYAAKVGMTFEAEMDKVKAVTGATTAEMAAMTEQAKELGKQTQFSATQAAQAQAFLAQSGMDTKEVMGSMPSVLDLAASGQLDLAQASDLASNVLSGFNMEASEMGHVSDVLAKSAASANTSVGQMGEALSYSAPIAQGLGISLEETASAIGLFSNAGIQGSRAGSSLRGMLSQLQSATGSTADKLKELGLSAKDVNPAVHSLSDIVKTLKDSGATAADAMKLVGQEAGPGLAALLTQGSGKLDEMTEKFKNADGAASKMADTMNDNLRGRLRELKSAFDGLALDIFDQMKPGLNSLAKDAKDFVGVLTAGFAILSGQDVKGVKQLTEVFGAADGGTEKVVRWSNAFETAKQKFNTAKDALTDVYNQSKKVANWIINNWPLVSNIIVGVATAATTLRVSFAALSIIRTIKNSMLLYQAAAFATTAAQHGLNAAMRANPIGAVITALTLLVTAGVLLYKNWGKITEKAGQLWSGIQTAFGQVGSFVEGVFYRAKSAVVSSINTIIEKINGMIGKINSIPGVNVPIVPKVSAPQIPDSVAQSQGLSPMAARGVQVDGSHKAGLERVPYDGYVARLHKGERVQTAEEAKEDRNGGEGGNTYNFNVNYTGRGNTKQDAEELLYEMSKIIERKGARMASI</sequence>
<organism evidence="1 2">
    <name type="scientific">Pontibacillus yanchengensis</name>
    <dbReference type="NCBI Taxonomy" id="462910"/>
    <lineage>
        <taxon>Bacteria</taxon>
        <taxon>Bacillati</taxon>
        <taxon>Bacillota</taxon>
        <taxon>Bacilli</taxon>
        <taxon>Bacillales</taxon>
        <taxon>Bacillaceae</taxon>
        <taxon>Pontibacillus</taxon>
    </lineage>
</organism>
<dbReference type="Proteomes" id="UP000466692">
    <property type="component" value="Unassembled WGS sequence"/>
</dbReference>
<proteinExistence type="predicted"/>